<gene>
    <name evidence="3" type="ORF">M4486_17920</name>
</gene>
<keyword evidence="4" id="KW-1185">Reference proteome</keyword>
<protein>
    <recommendedName>
        <fullName evidence="2">Peptidase S74 domain-containing protein</fullName>
    </recommendedName>
</protein>
<dbReference type="EMBL" id="CP097218">
    <property type="protein sequence ID" value="UQN29489.1"/>
    <property type="molecule type" value="Genomic_DNA"/>
</dbReference>
<evidence type="ECO:0000259" key="2">
    <source>
        <dbReference type="PROSITE" id="PS51688"/>
    </source>
</evidence>
<dbReference type="RefSeq" id="WP_249478686.1">
    <property type="nucleotide sequence ID" value="NZ_CP097218.1"/>
</dbReference>
<proteinExistence type="predicted"/>
<evidence type="ECO:0000313" key="4">
    <source>
        <dbReference type="Proteomes" id="UP001055868"/>
    </source>
</evidence>
<feature type="coiled-coil region" evidence="1">
    <location>
        <begin position="58"/>
        <end position="99"/>
    </location>
</feature>
<evidence type="ECO:0000313" key="3">
    <source>
        <dbReference type="EMBL" id="UQN29489.1"/>
    </source>
</evidence>
<dbReference type="InterPro" id="IPR030392">
    <property type="entry name" value="S74_ICA"/>
</dbReference>
<feature type="domain" description="Peptidase S74" evidence="2">
    <location>
        <begin position="386"/>
        <end position="491"/>
    </location>
</feature>
<evidence type="ECO:0000256" key="1">
    <source>
        <dbReference type="SAM" id="Coils"/>
    </source>
</evidence>
<accession>A0ABY4N4J7</accession>
<keyword evidence="1" id="KW-0175">Coiled coil</keyword>
<reference evidence="3" key="1">
    <citation type="submission" date="2022-05" db="EMBL/GenBank/DDBJ databases">
        <title>Genomic analysis of Brachybacterium sp. CBA3104.</title>
        <authorList>
            <person name="Roh S.W."/>
            <person name="Kim Y.B."/>
            <person name="Kim Y."/>
        </authorList>
    </citation>
    <scope>NUCLEOTIDE SEQUENCE</scope>
    <source>
        <strain evidence="3">CBA3104</strain>
    </source>
</reference>
<sequence length="510" mass="54002">MVKRLNLNPDQATAMADLMAKLSAAARAKNTPTAGVKDLGTAGNVTWTRGDGIAVVSIRDVDADLADARGRLDDAEGTLADAAERIEDAQETADETKARLDDPSADLAEAIVQAMTTETKFLVVTDEAILNHATLLGETVVDQINVKGKLVGTDGVFTGTVDFANVNVTGEVLAQEVSGNRITGSDIIGGIVRTSETAVGGAIRIDQANGIRGWDKSGNKTFQLNSNDGSVDIAAPLRAMDDNNRGVFIEPTTALGAGGVFFTDDGRHTSDTAGIYRDSYANVREPIHIRGAHHSGVIADDGLTVTNGSLDVAQGVVAGSEIATPGIVYWGNGGLNLRGENATMALRNDSKGSGCVVAPPIYHRTYSGTSSNVYVTSAGTLGRSTSSRRYKKHVSDWAPDPDTVLALQPRRWKPRVGNGDGLIDGEPNGDYYVGFIAEEVDELGLTELVVYSEDEDGNARPESLAYDRFCAAQQVVIQRQEAQLREQAEQLAAQDARMDALEARLTALEA</sequence>
<name>A0ABY4N4J7_9MICO</name>
<dbReference type="Proteomes" id="UP001055868">
    <property type="component" value="Chromosome"/>
</dbReference>
<feature type="coiled-coil region" evidence="1">
    <location>
        <begin position="477"/>
        <end position="504"/>
    </location>
</feature>
<organism evidence="3 4">
    <name type="scientific">Brachybacterium kimchii</name>
    <dbReference type="NCBI Taxonomy" id="2942909"/>
    <lineage>
        <taxon>Bacteria</taxon>
        <taxon>Bacillati</taxon>
        <taxon>Actinomycetota</taxon>
        <taxon>Actinomycetes</taxon>
        <taxon>Micrococcales</taxon>
        <taxon>Dermabacteraceae</taxon>
        <taxon>Brachybacterium</taxon>
    </lineage>
</organism>
<dbReference type="PROSITE" id="PS51688">
    <property type="entry name" value="ICA"/>
    <property type="match status" value="1"/>
</dbReference>